<proteinExistence type="predicted"/>
<feature type="transmembrane region" description="Helical" evidence="2">
    <location>
        <begin position="45"/>
        <end position="67"/>
    </location>
</feature>
<organism evidence="3 4">
    <name type="scientific">Stenomitos frigidus AS-A4</name>
    <dbReference type="NCBI Taxonomy" id="2933935"/>
    <lineage>
        <taxon>Bacteria</taxon>
        <taxon>Bacillati</taxon>
        <taxon>Cyanobacteriota</taxon>
        <taxon>Cyanophyceae</taxon>
        <taxon>Leptolyngbyales</taxon>
        <taxon>Leptolyngbyaceae</taxon>
        <taxon>Stenomitos</taxon>
    </lineage>
</organism>
<sequence>MEDKAIVLQGASRLAPVRVSEKLQLKDESEASGQTALAAFGFAGAVWLLTANPIGAIAALGVGFFIYTRVDSKEEDRAEAINGNALSAALKPQQLDQYLQEVGSDRVRAELQWAERQHINLPRKQRQLLAALEADCPHDVLALSQGELIDQTRRHGIKAVLEAFEAAIADGHLLNEMQKTYVSMARQKLGVTASQNVGVETRLNAIAVDSQADPTVGGVQPQPVAPQALTEPAPTKPATQAPDITDFIIDQGNSLVFLGGQGVGKSRLMAITSQRGLEQGKYKHVTVLSGLAKANEDPIYWQHCVNQLFFDLAPMDDRDRELALAKQLKAIQDFKNAANSENPGLLILDEIAFQAAVLARSGEHTVQYALQKEITDILRVVCSGGAKRGWFVWVGTPQGAIGDMGDIGRAIKKLKPVCCAIAPMSAVKSRGHSTTWDEGLYQAAKLNFPALYFPPSTMSDRIVFFDGRWLPQTRHELQTAKPSEAKQSGSKAQDLKAAIDKIVFAALKGRGFITAAELRPYCAQFDPILVLKAYAQSQPDHFYLRDAGASDVLLGMKQTAKVEAKV</sequence>
<feature type="region of interest" description="Disordered" evidence="1">
    <location>
        <begin position="214"/>
        <end position="240"/>
    </location>
</feature>
<keyword evidence="2" id="KW-1133">Transmembrane helix</keyword>
<protein>
    <recommendedName>
        <fullName evidence="5">AAA+ ATPase domain-containing protein</fullName>
    </recommendedName>
</protein>
<dbReference type="InterPro" id="IPR027417">
    <property type="entry name" value="P-loop_NTPase"/>
</dbReference>
<keyword evidence="2" id="KW-0812">Transmembrane</keyword>
<accession>A0ABV0KH88</accession>
<evidence type="ECO:0000256" key="1">
    <source>
        <dbReference type="SAM" id="MobiDB-lite"/>
    </source>
</evidence>
<evidence type="ECO:0000313" key="4">
    <source>
        <dbReference type="Proteomes" id="UP001476950"/>
    </source>
</evidence>
<reference evidence="3 4" key="1">
    <citation type="submission" date="2022-04" db="EMBL/GenBank/DDBJ databases">
        <title>Positive selection, recombination, and allopatry shape intraspecific diversity of widespread and dominant cyanobacteria.</title>
        <authorList>
            <person name="Wei J."/>
            <person name="Shu W."/>
            <person name="Hu C."/>
        </authorList>
    </citation>
    <scope>NUCLEOTIDE SEQUENCE [LARGE SCALE GENOMIC DNA]</scope>
    <source>
        <strain evidence="3 4">AS-A4</strain>
    </source>
</reference>
<keyword evidence="4" id="KW-1185">Reference proteome</keyword>
<dbReference type="SUPFAM" id="SSF52540">
    <property type="entry name" value="P-loop containing nucleoside triphosphate hydrolases"/>
    <property type="match status" value="1"/>
</dbReference>
<dbReference type="EMBL" id="JAMPLM010000002">
    <property type="protein sequence ID" value="MEP1057689.1"/>
    <property type="molecule type" value="Genomic_DNA"/>
</dbReference>
<keyword evidence="2" id="KW-0472">Membrane</keyword>
<evidence type="ECO:0000313" key="3">
    <source>
        <dbReference type="EMBL" id="MEP1057689.1"/>
    </source>
</evidence>
<gene>
    <name evidence="3" type="ORF">NDI38_04505</name>
</gene>
<dbReference type="Proteomes" id="UP001476950">
    <property type="component" value="Unassembled WGS sequence"/>
</dbReference>
<comment type="caution">
    <text evidence="3">The sequence shown here is derived from an EMBL/GenBank/DDBJ whole genome shotgun (WGS) entry which is preliminary data.</text>
</comment>
<evidence type="ECO:0000256" key="2">
    <source>
        <dbReference type="SAM" id="Phobius"/>
    </source>
</evidence>
<dbReference type="RefSeq" id="WP_190450711.1">
    <property type="nucleotide sequence ID" value="NZ_JAMPLM010000002.1"/>
</dbReference>
<evidence type="ECO:0008006" key="5">
    <source>
        <dbReference type="Google" id="ProtNLM"/>
    </source>
</evidence>
<name>A0ABV0KH88_9CYAN</name>